<accession>A0A4S9D807</accession>
<protein>
    <submittedName>
        <fullName evidence="3">SWIB-domain-containing protein</fullName>
    </submittedName>
</protein>
<feature type="compositionally biased region" description="Polar residues" evidence="1">
    <location>
        <begin position="61"/>
        <end position="70"/>
    </location>
</feature>
<dbReference type="Gene3D" id="1.10.245.10">
    <property type="entry name" value="SWIB/MDM2 domain"/>
    <property type="match status" value="1"/>
</dbReference>
<organism evidence="3">
    <name type="scientific">Aureobasidium pullulans</name>
    <name type="common">Black yeast</name>
    <name type="synonym">Pullularia pullulans</name>
    <dbReference type="NCBI Taxonomy" id="5580"/>
    <lineage>
        <taxon>Eukaryota</taxon>
        <taxon>Fungi</taxon>
        <taxon>Dikarya</taxon>
        <taxon>Ascomycota</taxon>
        <taxon>Pezizomycotina</taxon>
        <taxon>Dothideomycetes</taxon>
        <taxon>Dothideomycetidae</taxon>
        <taxon>Dothideales</taxon>
        <taxon>Saccotheciaceae</taxon>
        <taxon>Aureobasidium</taxon>
    </lineage>
</organism>
<feature type="compositionally biased region" description="Basic residues" evidence="1">
    <location>
        <begin position="139"/>
        <end position="149"/>
    </location>
</feature>
<evidence type="ECO:0000259" key="2">
    <source>
        <dbReference type="PROSITE" id="PS51998"/>
    </source>
</evidence>
<dbReference type="Gene3D" id="1.10.10.60">
    <property type="entry name" value="Homeodomain-like"/>
    <property type="match status" value="1"/>
</dbReference>
<dbReference type="PROSITE" id="PS51998">
    <property type="entry name" value="DEK_C"/>
    <property type="match status" value="1"/>
</dbReference>
<dbReference type="SMART" id="SM00151">
    <property type="entry name" value="SWIB"/>
    <property type="match status" value="1"/>
</dbReference>
<name>A0A4S9D807_AURPU</name>
<evidence type="ECO:0000256" key="1">
    <source>
        <dbReference type="SAM" id="MobiDB-lite"/>
    </source>
</evidence>
<dbReference type="SUPFAM" id="SSF109715">
    <property type="entry name" value="DEK C-terminal domain"/>
    <property type="match status" value="1"/>
</dbReference>
<dbReference type="InterPro" id="IPR014876">
    <property type="entry name" value="DEK_C"/>
</dbReference>
<dbReference type="InterPro" id="IPR003121">
    <property type="entry name" value="SWIB_MDM2_domain"/>
</dbReference>
<dbReference type="EMBL" id="QZAS01000005">
    <property type="protein sequence ID" value="THX15600.1"/>
    <property type="molecule type" value="Genomic_DNA"/>
</dbReference>
<feature type="compositionally biased region" description="Low complexity" evidence="1">
    <location>
        <begin position="225"/>
        <end position="243"/>
    </location>
</feature>
<comment type="caution">
    <text evidence="3">The sequence shown here is derived from an EMBL/GenBank/DDBJ whole genome shotgun (WGS) entry which is preliminary data.</text>
</comment>
<proteinExistence type="predicted"/>
<reference evidence="3" key="1">
    <citation type="submission" date="2018-10" db="EMBL/GenBank/DDBJ databases">
        <title>Fifty Aureobasidium pullulans genomes reveal a recombining polyextremotolerant generalist.</title>
        <authorList>
            <person name="Gostincar C."/>
            <person name="Turk M."/>
            <person name="Zajc J."/>
            <person name="Gunde-Cimerman N."/>
        </authorList>
    </citation>
    <scope>NUCLEOTIDE SEQUENCE [LARGE SCALE GENOMIC DNA]</scope>
    <source>
        <strain evidence="3">EXF-10085</strain>
    </source>
</reference>
<evidence type="ECO:0000313" key="3">
    <source>
        <dbReference type="EMBL" id="THX15600.1"/>
    </source>
</evidence>
<feature type="region of interest" description="Disordered" evidence="1">
    <location>
        <begin position="59"/>
        <end position="176"/>
    </location>
</feature>
<dbReference type="PANTHER" id="PTHR13844">
    <property type="entry name" value="SWI/SNF-RELATED MATRIX-ASSOCIATED ACTIN-DEPENDENT REGULATOR OF CHROMATIN SUBFAMILY D"/>
    <property type="match status" value="1"/>
</dbReference>
<feature type="domain" description="DEK-C" evidence="2">
    <location>
        <begin position="2"/>
        <end position="57"/>
    </location>
</feature>
<dbReference type="Pfam" id="PF08766">
    <property type="entry name" value="DEK_C"/>
    <property type="match status" value="1"/>
</dbReference>
<gene>
    <name evidence="3" type="ORF">D6D13_02248</name>
</gene>
<dbReference type="InterPro" id="IPR019835">
    <property type="entry name" value="SWIB_domain"/>
</dbReference>
<dbReference type="CDD" id="cd10567">
    <property type="entry name" value="SWIB-MDM2_like"/>
    <property type="match status" value="1"/>
</dbReference>
<dbReference type="InterPro" id="IPR036885">
    <property type="entry name" value="SWIB_MDM2_dom_sf"/>
</dbReference>
<dbReference type="AlphaFoldDB" id="A0A4S9D807"/>
<sequence>MSYDEKRYSDLIYDILRQSDLDTVSAKKIRNALSERLGYDVSEHKKEISRLIEPCFDRVTSENANGTNGASPSPSPSPQKRKEPSDESDMSDVVDDRPAKKKARKQDAEEDDAAYAARLQREENTRARPTRAGATRKAAPVKRKKKSAAKVKDGSDVDTNGEPIKRTGGFHSNELQDPADKRQIVCDDAMRAVFKVDRVHMFTMNKILNQNLYAAEDVVGPTPAPAAETASAPATAAPSSSPEPKLESSPP</sequence>
<feature type="region of interest" description="Disordered" evidence="1">
    <location>
        <begin position="220"/>
        <end position="251"/>
    </location>
</feature>
<dbReference type="Pfam" id="PF02201">
    <property type="entry name" value="SWIB"/>
    <property type="match status" value="1"/>
</dbReference>
<dbReference type="SUPFAM" id="SSF47592">
    <property type="entry name" value="SWIB/MDM2 domain"/>
    <property type="match status" value="1"/>
</dbReference>